<dbReference type="Proteomes" id="UP000054683">
    <property type="component" value="Unassembled WGS sequence"/>
</dbReference>
<dbReference type="EMBL" id="FCOK02000091">
    <property type="protein sequence ID" value="SAL68375.1"/>
    <property type="molecule type" value="Genomic_DNA"/>
</dbReference>
<proteinExistence type="predicted"/>
<reference evidence="2 3" key="1">
    <citation type="submission" date="2016-01" db="EMBL/GenBank/DDBJ databases">
        <authorList>
            <person name="Oliw E.H."/>
        </authorList>
    </citation>
    <scope>NUCLEOTIDE SEQUENCE [LARGE SCALE GENOMIC DNA]</scope>
    <source>
        <strain evidence="2">LMG 27134</strain>
    </source>
</reference>
<protein>
    <submittedName>
        <fullName evidence="2">Uncharacterized protein</fullName>
    </submittedName>
</protein>
<organism evidence="2 3">
    <name type="scientific">Caballeronia udeis</name>
    <dbReference type="NCBI Taxonomy" id="1232866"/>
    <lineage>
        <taxon>Bacteria</taxon>
        <taxon>Pseudomonadati</taxon>
        <taxon>Pseudomonadota</taxon>
        <taxon>Betaproteobacteria</taxon>
        <taxon>Burkholderiales</taxon>
        <taxon>Burkholderiaceae</taxon>
        <taxon>Caballeronia</taxon>
    </lineage>
</organism>
<gene>
    <name evidence="2" type="ORF">AWB69_08006</name>
</gene>
<evidence type="ECO:0000313" key="2">
    <source>
        <dbReference type="EMBL" id="SAL68375.1"/>
    </source>
</evidence>
<accession>A0A158JID4</accession>
<feature type="region of interest" description="Disordered" evidence="1">
    <location>
        <begin position="1"/>
        <end position="21"/>
    </location>
</feature>
<sequence>MRRLRGARRPTPRWCNRSTTATDDFEHDDPFRYSNFPSGEANTLTAAHCVEHVIYQCLEFCRPKRGDRARGFAKKGRSRWQELSLHIYSRQVNALLSVITWAAFVGRRRHTAHCAEARLRAVFRMRITCQFRHERVTADRDGPDRIHVVFAVPRARRITSWNGASPTSPLAFGRQYPWRFSRHLGGQQQVTRRTRVMSAPYRRTIQCGLR</sequence>
<evidence type="ECO:0000313" key="3">
    <source>
        <dbReference type="Proteomes" id="UP000054683"/>
    </source>
</evidence>
<name>A0A158JID4_9BURK</name>
<evidence type="ECO:0000256" key="1">
    <source>
        <dbReference type="SAM" id="MobiDB-lite"/>
    </source>
</evidence>
<feature type="compositionally biased region" description="Basic residues" evidence="1">
    <location>
        <begin position="1"/>
        <end position="11"/>
    </location>
</feature>
<dbReference type="AlphaFoldDB" id="A0A158JID4"/>